<dbReference type="Gene3D" id="3.40.50.1820">
    <property type="entry name" value="alpha/beta hydrolase"/>
    <property type="match status" value="1"/>
</dbReference>
<evidence type="ECO:0000313" key="2">
    <source>
        <dbReference type="Proteomes" id="UP001056436"/>
    </source>
</evidence>
<dbReference type="SUPFAM" id="SSF53474">
    <property type="entry name" value="alpha/beta-Hydrolases"/>
    <property type="match status" value="1"/>
</dbReference>
<dbReference type="AlphaFoldDB" id="A0A9P9XPF7"/>
<sequence length="190" mass="21077">MVKEPSFDIPVIFFPVCRSADKKLPTIVLGNGYDGSIEEMHHQYGAGILERGWNVLCYDGPGQICARRYQGIGFTHEWETVVSPVLDFLETAPIVNMNIDGLYNLMGIPVFDAEKGLARYSGVQDFAAAEKVFTDPGVLTTARWPLSHGLWAFKVRTPADVLYFVADAADDHLFKGQPEATRDAWGDKAH</sequence>
<dbReference type="Proteomes" id="UP001056436">
    <property type="component" value="Unassembled WGS sequence"/>
</dbReference>
<comment type="caution">
    <text evidence="1">The sequence shown here is derived from an EMBL/GenBank/DDBJ whole genome shotgun (WGS) entry which is preliminary data.</text>
</comment>
<dbReference type="OrthoDB" id="249703at2759"/>
<protein>
    <submittedName>
        <fullName evidence="1">Uncharacterized protein</fullName>
    </submittedName>
</protein>
<name>A0A9P9XPF7_9PEZI</name>
<dbReference type="EMBL" id="SDAQ01000008">
    <property type="protein sequence ID" value="KAI3557323.1"/>
    <property type="molecule type" value="Genomic_DNA"/>
</dbReference>
<proteinExistence type="predicted"/>
<keyword evidence="2" id="KW-1185">Reference proteome</keyword>
<dbReference type="InterPro" id="IPR029058">
    <property type="entry name" value="AB_hydrolase_fold"/>
</dbReference>
<organism evidence="1 2">
    <name type="scientific">Colletotrichum abscissum</name>
    <dbReference type="NCBI Taxonomy" id="1671311"/>
    <lineage>
        <taxon>Eukaryota</taxon>
        <taxon>Fungi</taxon>
        <taxon>Dikarya</taxon>
        <taxon>Ascomycota</taxon>
        <taxon>Pezizomycotina</taxon>
        <taxon>Sordariomycetes</taxon>
        <taxon>Hypocreomycetidae</taxon>
        <taxon>Glomerellales</taxon>
        <taxon>Glomerellaceae</taxon>
        <taxon>Colletotrichum</taxon>
        <taxon>Colletotrichum acutatum species complex</taxon>
    </lineage>
</organism>
<gene>
    <name evidence="1" type="ORF">CABS02_02427</name>
</gene>
<evidence type="ECO:0000313" key="1">
    <source>
        <dbReference type="EMBL" id="KAI3557323.1"/>
    </source>
</evidence>
<reference evidence="1" key="1">
    <citation type="submission" date="2019-01" db="EMBL/GenBank/DDBJ databases">
        <title>Colletotrichum abscissum LGMF1257.</title>
        <authorList>
            <person name="Baroncelli R."/>
        </authorList>
    </citation>
    <scope>NUCLEOTIDE SEQUENCE</scope>
    <source>
        <strain evidence="1">Ca142</strain>
    </source>
</reference>
<accession>A0A9P9XPF7</accession>